<keyword evidence="1" id="KW-0732">Signal</keyword>
<accession>A0AAE0DDK0</accession>
<evidence type="ECO:0000313" key="2">
    <source>
        <dbReference type="EMBL" id="KAK2778402.1"/>
    </source>
</evidence>
<dbReference type="EMBL" id="VYYT01000012">
    <property type="protein sequence ID" value="KAK2778402.1"/>
    <property type="molecule type" value="Genomic_DNA"/>
</dbReference>
<keyword evidence="3" id="KW-1185">Reference proteome</keyword>
<reference evidence="2" key="1">
    <citation type="submission" date="2023-02" db="EMBL/GenBank/DDBJ databases">
        <title>Colletotrichum kahawae CIFC_Que2 genome sequencing and assembly.</title>
        <authorList>
            <person name="Baroncelli R."/>
        </authorList>
    </citation>
    <scope>NUCLEOTIDE SEQUENCE</scope>
    <source>
        <strain evidence="2">CIFC_Que2</strain>
    </source>
</reference>
<protein>
    <submittedName>
        <fullName evidence="2">Uncharacterized protein</fullName>
    </submittedName>
</protein>
<gene>
    <name evidence="2" type="ORF">CKAH01_11799</name>
</gene>
<sequence>MKLSHLFILVVPLAAHAWTGHVFNNMKDCIAGCDAKCRQQGGVSDGCSGGGGVVGGGVSVK</sequence>
<evidence type="ECO:0000313" key="3">
    <source>
        <dbReference type="Proteomes" id="UP001281614"/>
    </source>
</evidence>
<evidence type="ECO:0000256" key="1">
    <source>
        <dbReference type="SAM" id="SignalP"/>
    </source>
</evidence>
<dbReference type="Proteomes" id="UP001281614">
    <property type="component" value="Unassembled WGS sequence"/>
</dbReference>
<name>A0AAE0DDK0_COLKA</name>
<dbReference type="AlphaFoldDB" id="A0AAE0DDK0"/>
<organism evidence="2 3">
    <name type="scientific">Colletotrichum kahawae</name>
    <name type="common">Coffee berry disease fungus</name>
    <dbReference type="NCBI Taxonomy" id="34407"/>
    <lineage>
        <taxon>Eukaryota</taxon>
        <taxon>Fungi</taxon>
        <taxon>Dikarya</taxon>
        <taxon>Ascomycota</taxon>
        <taxon>Pezizomycotina</taxon>
        <taxon>Sordariomycetes</taxon>
        <taxon>Hypocreomycetidae</taxon>
        <taxon>Glomerellales</taxon>
        <taxon>Glomerellaceae</taxon>
        <taxon>Colletotrichum</taxon>
        <taxon>Colletotrichum gloeosporioides species complex</taxon>
    </lineage>
</organism>
<comment type="caution">
    <text evidence="2">The sequence shown here is derived from an EMBL/GenBank/DDBJ whole genome shotgun (WGS) entry which is preliminary data.</text>
</comment>
<feature type="chain" id="PRO_5042069169" evidence="1">
    <location>
        <begin position="20"/>
        <end position="61"/>
    </location>
</feature>
<feature type="signal peptide" evidence="1">
    <location>
        <begin position="1"/>
        <end position="19"/>
    </location>
</feature>
<proteinExistence type="predicted"/>